<dbReference type="SMART" id="SM00089">
    <property type="entry name" value="PKD"/>
    <property type="match status" value="1"/>
</dbReference>
<dbReference type="InterPro" id="IPR035986">
    <property type="entry name" value="PKD_dom_sf"/>
</dbReference>
<dbReference type="InterPro" id="IPR022409">
    <property type="entry name" value="PKD/Chitinase_dom"/>
</dbReference>
<dbReference type="Pfam" id="PF13585">
    <property type="entry name" value="CHU_C"/>
    <property type="match status" value="1"/>
</dbReference>
<dbReference type="SUPFAM" id="SSF49299">
    <property type="entry name" value="PKD domain"/>
    <property type="match status" value="1"/>
</dbReference>
<evidence type="ECO:0000313" key="3">
    <source>
        <dbReference type="Proteomes" id="UP000216840"/>
    </source>
</evidence>
<gene>
    <name evidence="2" type="ORF">CA834_06165</name>
</gene>
<dbReference type="OrthoDB" id="9765926at2"/>
<protein>
    <recommendedName>
        <fullName evidence="1">PKD domain-containing protein</fullName>
    </recommendedName>
</protein>
<proteinExistence type="predicted"/>
<sequence length="779" mass="87703">MKIKSIPSFVFLIFIMIPLQLINAQRERNQWYFGMLAGMRYNENTNSYNSLTNNSIERQIVLGQIEGPDNIICVSDEEGELLFYSDGRIFKNSQHENMVNSPTNEYAVWESQAAVARDPGNSNRFYVFVNIQDGLSSKLTYTIVDMTLDNGLGGLDPNNTHVVMTSHVGQHMVTARHANGKDIWLISIRRGTYVSYLITENGISSTPVTSNEGVSFFDGNLANFGVMEISPDNNLVAAGFPVLRKLFILEFDDLTGKLKLAYEEEDETEATEPFVAVEFSPNSKVLYTTYLNSGIQQYDISDLDNIPPRIDITTTSSIYPYLKRGPDGQIFSIESWTSYIGAIQNPDVIGLGCDYNNNVLSVGGTNLLDLPTFLLPKFPEGISYINICEGETTELNYSTSLRDATYLWDLGDGNTANGENISHTYASPGTYTTSVEVYDISNTLIYTDTKDITIYATPTIPNLDNIYLCSEDTNIFLVDYNSEILSGLDSQIFRVSYYLSELDALLQNNNVLEYIPEIGTQTIWVRVENALSPSCFDISNFDIITPEYITIDIPTEQFICDERSGLTLEAPDGFISYEWSTGENTQSITVTSIGFYTLTVVKDFGEFTCEAQTTVYVNLGDAEPIIEDINVLDWSLEHNSIEIILSEPGNYEYSIDGTNYQSSPVFLNLPLQDYTVYVRDANCLREVTSDTLYLLYYNKFFTPNGDGNNDYWQVINSKREENIEISIYNRYGKLIAKLNHYDIGWDGTFNGAPLPSSDYWFKVVRSNGKVHSGNFTLKR</sequence>
<feature type="domain" description="PKD" evidence="1">
    <location>
        <begin position="390"/>
        <end position="439"/>
    </location>
</feature>
<organism evidence="2 3">
    <name type="scientific">Winogradskyella aurantia</name>
    <dbReference type="NCBI Taxonomy" id="1915063"/>
    <lineage>
        <taxon>Bacteria</taxon>
        <taxon>Pseudomonadati</taxon>
        <taxon>Bacteroidota</taxon>
        <taxon>Flavobacteriia</taxon>
        <taxon>Flavobacteriales</taxon>
        <taxon>Flavobacteriaceae</taxon>
        <taxon>Winogradskyella</taxon>
    </lineage>
</organism>
<evidence type="ECO:0000313" key="2">
    <source>
        <dbReference type="EMBL" id="OZV69045.1"/>
    </source>
</evidence>
<dbReference type="SUPFAM" id="SSF50969">
    <property type="entry name" value="YVTN repeat-like/Quinoprotein amine dehydrogenase"/>
    <property type="match status" value="1"/>
</dbReference>
<dbReference type="AlphaFoldDB" id="A0A265UUQ6"/>
<dbReference type="RefSeq" id="WP_094967816.1">
    <property type="nucleotide sequence ID" value="NZ_NGJN01000003.1"/>
</dbReference>
<dbReference type="InterPro" id="IPR011044">
    <property type="entry name" value="Quino_amine_DH_bsu"/>
</dbReference>
<dbReference type="InterPro" id="IPR013783">
    <property type="entry name" value="Ig-like_fold"/>
</dbReference>
<dbReference type="PROSITE" id="PS50093">
    <property type="entry name" value="PKD"/>
    <property type="match status" value="1"/>
</dbReference>
<dbReference type="InterPro" id="IPR026341">
    <property type="entry name" value="T9SS_type_B"/>
</dbReference>
<accession>A0A265UUQ6</accession>
<comment type="caution">
    <text evidence="2">The sequence shown here is derived from an EMBL/GenBank/DDBJ whole genome shotgun (WGS) entry which is preliminary data.</text>
</comment>
<name>A0A265UUQ6_9FLAO</name>
<dbReference type="Gene3D" id="2.60.40.10">
    <property type="entry name" value="Immunoglobulins"/>
    <property type="match status" value="1"/>
</dbReference>
<dbReference type="EMBL" id="NGJN01000003">
    <property type="protein sequence ID" value="OZV69045.1"/>
    <property type="molecule type" value="Genomic_DNA"/>
</dbReference>
<dbReference type="InterPro" id="IPR000601">
    <property type="entry name" value="PKD_dom"/>
</dbReference>
<dbReference type="Pfam" id="PF18911">
    <property type="entry name" value="PKD_4"/>
    <property type="match status" value="1"/>
</dbReference>
<evidence type="ECO:0000259" key="1">
    <source>
        <dbReference type="PROSITE" id="PS50093"/>
    </source>
</evidence>
<keyword evidence="3" id="KW-1185">Reference proteome</keyword>
<dbReference type="CDD" id="cd00146">
    <property type="entry name" value="PKD"/>
    <property type="match status" value="1"/>
</dbReference>
<reference evidence="2 3" key="1">
    <citation type="submission" date="2017-05" db="EMBL/GenBank/DDBJ databases">
        <title>The draft genome sequence of Idiomarina salinarum WNB302.</title>
        <authorList>
            <person name="Sun Y."/>
            <person name="Chen B."/>
            <person name="Du Z."/>
        </authorList>
    </citation>
    <scope>NUCLEOTIDE SEQUENCE [LARGE SCALE GENOMIC DNA]</scope>
    <source>
        <strain evidence="2 3">WNB302</strain>
    </source>
</reference>
<dbReference type="NCBIfam" id="TIGR04131">
    <property type="entry name" value="Bac_Flav_CTERM"/>
    <property type="match status" value="1"/>
</dbReference>
<dbReference type="Proteomes" id="UP000216840">
    <property type="component" value="Unassembled WGS sequence"/>
</dbReference>